<feature type="region of interest" description="Disordered" evidence="1">
    <location>
        <begin position="1"/>
        <end position="33"/>
    </location>
</feature>
<name>A0A7W3STU2_9BACL</name>
<proteinExistence type="predicted"/>
<feature type="compositionally biased region" description="Basic and acidic residues" evidence="1">
    <location>
        <begin position="1"/>
        <end position="14"/>
    </location>
</feature>
<reference evidence="2 3" key="1">
    <citation type="submission" date="2020-08" db="EMBL/GenBank/DDBJ databases">
        <title>Genomic Encyclopedia of Type Strains, Phase III (KMG-III): the genomes of soil and plant-associated and newly described type strains.</title>
        <authorList>
            <person name="Whitman W."/>
        </authorList>
    </citation>
    <scope>NUCLEOTIDE SEQUENCE [LARGE SCALE GENOMIC DNA]</scope>
    <source>
        <strain evidence="2 3">CECT 8693</strain>
    </source>
</reference>
<gene>
    <name evidence="2" type="ORF">FHR92_002491</name>
</gene>
<accession>A0A7W3STU2</accession>
<evidence type="ECO:0000313" key="3">
    <source>
        <dbReference type="Proteomes" id="UP000567067"/>
    </source>
</evidence>
<dbReference type="Proteomes" id="UP000567067">
    <property type="component" value="Unassembled WGS sequence"/>
</dbReference>
<evidence type="ECO:0000256" key="1">
    <source>
        <dbReference type="SAM" id="MobiDB-lite"/>
    </source>
</evidence>
<evidence type="ECO:0000313" key="2">
    <source>
        <dbReference type="EMBL" id="MBA9086019.1"/>
    </source>
</evidence>
<dbReference type="RefSeq" id="WP_182535906.1">
    <property type="nucleotide sequence ID" value="NZ_JACJIP010000014.1"/>
</dbReference>
<keyword evidence="3" id="KW-1185">Reference proteome</keyword>
<organism evidence="2 3">
    <name type="scientific">Fontibacillus solani</name>
    <dbReference type="NCBI Taxonomy" id="1572857"/>
    <lineage>
        <taxon>Bacteria</taxon>
        <taxon>Bacillati</taxon>
        <taxon>Bacillota</taxon>
        <taxon>Bacilli</taxon>
        <taxon>Bacillales</taxon>
        <taxon>Paenibacillaceae</taxon>
        <taxon>Fontibacillus</taxon>
    </lineage>
</organism>
<comment type="caution">
    <text evidence="2">The sequence shown here is derived from an EMBL/GenBank/DDBJ whole genome shotgun (WGS) entry which is preliminary data.</text>
</comment>
<protein>
    <submittedName>
        <fullName evidence="2">Uncharacterized protein</fullName>
    </submittedName>
</protein>
<dbReference type="EMBL" id="JACJIP010000014">
    <property type="protein sequence ID" value="MBA9086019.1"/>
    <property type="molecule type" value="Genomic_DNA"/>
</dbReference>
<dbReference type="AlphaFoldDB" id="A0A7W3STU2"/>
<sequence>MSVKSDVERVDRPANRSMSVKSDVERVGRPANGSMSVKSDVEIVGRPANGSMSVKSDVEIVDRAANRSMRQFCSFFHPSGKSFVTFLRLFRGIIPERGLIPSYSIGTNLSM</sequence>